<keyword evidence="5" id="KW-0969">Cilium</keyword>
<dbReference type="GO" id="GO:0042597">
    <property type="term" value="C:periplasmic space"/>
    <property type="evidence" value="ECO:0007669"/>
    <property type="project" value="UniProtKB-SubCell"/>
</dbReference>
<evidence type="ECO:0000256" key="3">
    <source>
        <dbReference type="ARBA" id="ARBA00022764"/>
    </source>
</evidence>
<dbReference type="Proteomes" id="UP000233256">
    <property type="component" value="Unassembled WGS sequence"/>
</dbReference>
<dbReference type="AlphaFoldDB" id="A0A2N1PTX6"/>
<evidence type="ECO:0000256" key="1">
    <source>
        <dbReference type="ARBA" id="ARBA00004418"/>
    </source>
</evidence>
<dbReference type="InterPro" id="IPR013974">
    <property type="entry name" value="SAF"/>
</dbReference>
<keyword evidence="5" id="KW-0282">Flagellum</keyword>
<dbReference type="PANTHER" id="PTHR36307:SF1">
    <property type="entry name" value="FLAGELLA BASAL BODY P-RING FORMATION PROTEIN FLGA"/>
    <property type="match status" value="1"/>
</dbReference>
<keyword evidence="3" id="KW-0574">Periplasm</keyword>
<protein>
    <submittedName>
        <fullName evidence="5">Flagella basal body P-ring formation protein FlgA</fullName>
    </submittedName>
</protein>
<dbReference type="SMART" id="SM00858">
    <property type="entry name" value="SAF"/>
    <property type="match status" value="1"/>
</dbReference>
<proteinExistence type="predicted"/>
<dbReference type="EMBL" id="PGXC01000002">
    <property type="protein sequence ID" value="PKK91797.1"/>
    <property type="molecule type" value="Genomic_DNA"/>
</dbReference>
<evidence type="ECO:0000313" key="6">
    <source>
        <dbReference type="Proteomes" id="UP000233256"/>
    </source>
</evidence>
<dbReference type="PANTHER" id="PTHR36307">
    <property type="entry name" value="FLAGELLA BASAL BODY P-RING FORMATION PROTEIN FLGA"/>
    <property type="match status" value="1"/>
</dbReference>
<gene>
    <name evidence="5" type="primary">flgA</name>
    <name evidence="5" type="ORF">CVV64_03810</name>
</gene>
<dbReference type="Pfam" id="PF13144">
    <property type="entry name" value="ChapFlgA"/>
    <property type="match status" value="1"/>
</dbReference>
<evidence type="ECO:0000313" key="5">
    <source>
        <dbReference type="EMBL" id="PKK91797.1"/>
    </source>
</evidence>
<sequence length="368" mass="40272">MRIGLKMGKNGANRYETSGWIPVLLVWALVLNGFHSPLLAWSFQGAAAMGSGILPENSPETQAVEARWTLVPRINGRVSGSMITISDAFEITDNDLSADKSRERGSEIGNIILTTAPSPGTERRIDPSLVYYRLRLSGIQASSVKWVNGARTITLLSGSRVVDDSRIRAAVSGYLKKTLGNMDYEADFTVPARNMVIPDCDYEIKVEALQDSAVDINRVRVLIVDLDGNTLSTLMLRVSLAIFKEVLIASRTIEAGEDLGSGNLEIRRTRVLVWKDEYINDFSAVEGMVAGKRIGAGTAVSRDMFRQPLLVRANSDVTVVSRFGGVTISLRAKAMDSGSVDENVRVLNSESRKMFTARVTGRDTVEVR</sequence>
<evidence type="ECO:0000259" key="4">
    <source>
        <dbReference type="SMART" id="SM00858"/>
    </source>
</evidence>
<dbReference type="Gene3D" id="3.90.1210.10">
    <property type="entry name" value="Antifreeze-like/N-acetylneuraminic acid synthase C-terminal domain"/>
    <property type="match status" value="1"/>
</dbReference>
<feature type="domain" description="SAF" evidence="4">
    <location>
        <begin position="244"/>
        <end position="306"/>
    </location>
</feature>
<keyword evidence="5" id="KW-0966">Cell projection</keyword>
<organism evidence="5 6">
    <name type="scientific">Candidatus Wallbacteria bacterium HGW-Wallbacteria-1</name>
    <dbReference type="NCBI Taxonomy" id="2013854"/>
    <lineage>
        <taxon>Bacteria</taxon>
        <taxon>Candidatus Walliibacteriota</taxon>
    </lineage>
</organism>
<reference evidence="5 6" key="1">
    <citation type="journal article" date="2017" name="ISME J.">
        <title>Potential for microbial H2 and metal transformations associated with novel bacteria and archaea in deep terrestrial subsurface sediments.</title>
        <authorList>
            <person name="Hernsdorf A.W."/>
            <person name="Amano Y."/>
            <person name="Miyakawa K."/>
            <person name="Ise K."/>
            <person name="Suzuki Y."/>
            <person name="Anantharaman K."/>
            <person name="Probst A."/>
            <person name="Burstein D."/>
            <person name="Thomas B.C."/>
            <person name="Banfield J.F."/>
        </authorList>
    </citation>
    <scope>NUCLEOTIDE SEQUENCE [LARGE SCALE GENOMIC DNA]</scope>
    <source>
        <strain evidence="5">HGW-Wallbacteria-1</strain>
    </source>
</reference>
<dbReference type="InterPro" id="IPR017585">
    <property type="entry name" value="SAF_FlgA"/>
</dbReference>
<evidence type="ECO:0000256" key="2">
    <source>
        <dbReference type="ARBA" id="ARBA00022729"/>
    </source>
</evidence>
<dbReference type="InterPro" id="IPR039246">
    <property type="entry name" value="Flagellar_FlgA"/>
</dbReference>
<accession>A0A2N1PTX6</accession>
<name>A0A2N1PTX6_9BACT</name>
<dbReference type="Gene3D" id="2.30.30.760">
    <property type="match status" value="1"/>
</dbReference>
<comment type="caution">
    <text evidence="5">The sequence shown here is derived from an EMBL/GenBank/DDBJ whole genome shotgun (WGS) entry which is preliminary data.</text>
</comment>
<dbReference type="GO" id="GO:0044780">
    <property type="term" value="P:bacterial-type flagellum assembly"/>
    <property type="evidence" value="ECO:0007669"/>
    <property type="project" value="InterPro"/>
</dbReference>
<comment type="subcellular location">
    <subcellularLocation>
        <location evidence="1">Periplasm</location>
    </subcellularLocation>
</comment>
<keyword evidence="2" id="KW-0732">Signal</keyword>
<dbReference type="CDD" id="cd11614">
    <property type="entry name" value="SAF_CpaB_FlgA_like"/>
    <property type="match status" value="1"/>
</dbReference>
<dbReference type="NCBIfam" id="TIGR03170">
    <property type="entry name" value="flgA_cterm"/>
    <property type="match status" value="1"/>
</dbReference>